<sequence>MRDNRYNHATALFALVLFTLSGCSGLIYQSVWSQYLGLYLGHAAYAQSLVLAIFMGGMALGAWYVSRNPRQWTNLLRAYAIIEIIIGVAAAVFHFVFGSVTEFAQDVALPNLPIGWGTIGFKWLSGALLILPQAALLGTTFPLMSNAVIRRGGGGSGSILSGLYFANSIGAAVGALLATFVLVPAVGLPGAMRVGAIINVIVGLLAFILSKQHEPVADRSEHSTTTSAPVTGERLLLIAAAVTGASSFMYEIGWVRMLALALGSTVHAFELMLASFIGGLAFGGLWIRRRIDGYANPVRVGGIVQVGMGLAALVSLLLYDRSFNWMEWAMAAIARTGEAYTLYNLTSAAVAILLMAPAAFFAGMTLPLFTLALIRRGGGEPVVGRVYAWNTLGAIAGVFFCVHVALPLMGLKLMMVLAAALDLLLGAALLYHARTGPARYPLLQAALLLIPVALTLQLARFDPAAMTAGVFRTGKARHDAESEVLFYKDGKSASIGVLQFPSGSRSIVTNGKPDAAIQVKPGGQPTLDEATMAIVALLPLRMHPDPKEIANIGFGSGYTIHTLLGDTRVQRVDTIEIEPAMVEGAKAYGAVNARAYTDKRSTIYIEDAKTFFASHRSQYDIIVSEPSNPWVAGVANLFSTEFYRFVPRHLKKGGLFVQWIQLYEIDETLIATMVNALSDSFMDYVVYLSGTGDLVIAAAADHKLGPLGEASIDDPLLKERLENIAIWKKEDVVMRRIGTKATLDPLFKAINRTRNSDFYPVVSLQAPRARFLHASASYLHELPTADLPLLEVFGDTERNPSVVTSAVTFAAGQAVERAGGVVQALRNKPSVELAPEDMVYISLLRDSISRCAEGIPTAASIDAILGLAARTVSLQRRDQLAGLWTEATLPRCAALKPEIVQVLEFAEALGARDWVTTSDRAIALLTDSQKVLSARSAGYLLRAAVLSAIAQGKYANAGEIAAQFHSVPLPRRDDSLQMIHMRAFADAQRPSDAR</sequence>
<feature type="transmembrane region" description="Helical" evidence="2">
    <location>
        <begin position="412"/>
        <end position="433"/>
    </location>
</feature>
<evidence type="ECO:0000256" key="1">
    <source>
        <dbReference type="ARBA" id="ARBA00023066"/>
    </source>
</evidence>
<dbReference type="Proteomes" id="UP001064632">
    <property type="component" value="Chromosome"/>
</dbReference>
<feature type="transmembrane region" description="Helical" evidence="2">
    <location>
        <begin position="386"/>
        <end position="406"/>
    </location>
</feature>
<name>A0ABY6BCY8_9GAMM</name>
<dbReference type="SUPFAM" id="SSF53335">
    <property type="entry name" value="S-adenosyl-L-methionine-dependent methyltransferases"/>
    <property type="match status" value="1"/>
</dbReference>
<evidence type="ECO:0000313" key="4">
    <source>
        <dbReference type="Proteomes" id="UP001064632"/>
    </source>
</evidence>
<keyword evidence="2" id="KW-1133">Transmembrane helix</keyword>
<feature type="transmembrane region" description="Helical" evidence="2">
    <location>
        <begin position="78"/>
        <end position="100"/>
    </location>
</feature>
<accession>A0ABY6BCY8</accession>
<dbReference type="EMBL" id="CP104694">
    <property type="protein sequence ID" value="UXI67695.1"/>
    <property type="molecule type" value="Genomic_DNA"/>
</dbReference>
<keyword evidence="1" id="KW-0745">Spermidine biosynthesis</keyword>
<dbReference type="Pfam" id="PF01564">
    <property type="entry name" value="Spermine_synth"/>
    <property type="match status" value="1"/>
</dbReference>
<dbReference type="PANTHER" id="PTHR11558">
    <property type="entry name" value="SPERMIDINE/SPERMINE SYNTHASE"/>
    <property type="match status" value="1"/>
</dbReference>
<dbReference type="PANTHER" id="PTHR11558:SF11">
    <property type="entry name" value="SPERMIDINE SYNTHASE"/>
    <property type="match status" value="1"/>
</dbReference>
<feature type="transmembrane region" description="Helical" evidence="2">
    <location>
        <begin position="191"/>
        <end position="209"/>
    </location>
</feature>
<feature type="transmembrane region" description="Helical" evidence="2">
    <location>
        <begin position="164"/>
        <end position="185"/>
    </location>
</feature>
<reference evidence="3" key="1">
    <citation type="submission" date="2022-09" db="EMBL/GenBank/DDBJ databases">
        <title>Tahibacter sp. nov., isolated from a fresh water.</title>
        <authorList>
            <person name="Baek J.H."/>
            <person name="Lee J.K."/>
            <person name="Kim J.M."/>
            <person name="Jeon C.O."/>
        </authorList>
    </citation>
    <scope>NUCLEOTIDE SEQUENCE</scope>
    <source>
        <strain evidence="3">W38</strain>
    </source>
</reference>
<dbReference type="RefSeq" id="WP_261694665.1">
    <property type="nucleotide sequence ID" value="NZ_CP104694.1"/>
</dbReference>
<organism evidence="3 4">
    <name type="scientific">Tahibacter amnicola</name>
    <dbReference type="NCBI Taxonomy" id="2976241"/>
    <lineage>
        <taxon>Bacteria</taxon>
        <taxon>Pseudomonadati</taxon>
        <taxon>Pseudomonadota</taxon>
        <taxon>Gammaproteobacteria</taxon>
        <taxon>Lysobacterales</taxon>
        <taxon>Rhodanobacteraceae</taxon>
        <taxon>Tahibacter</taxon>
    </lineage>
</organism>
<evidence type="ECO:0000313" key="3">
    <source>
        <dbReference type="EMBL" id="UXI67695.1"/>
    </source>
</evidence>
<feature type="transmembrane region" description="Helical" evidence="2">
    <location>
        <begin position="235"/>
        <end position="255"/>
    </location>
</feature>
<protein>
    <submittedName>
        <fullName evidence="3">Spermine synthase</fullName>
    </submittedName>
</protein>
<dbReference type="InterPro" id="IPR029063">
    <property type="entry name" value="SAM-dependent_MTases_sf"/>
</dbReference>
<feature type="transmembrane region" description="Helical" evidence="2">
    <location>
        <begin position="348"/>
        <end position="374"/>
    </location>
</feature>
<feature type="transmembrane region" description="Helical" evidence="2">
    <location>
        <begin position="440"/>
        <end position="459"/>
    </location>
</feature>
<keyword evidence="4" id="KW-1185">Reference proteome</keyword>
<gene>
    <name evidence="3" type="ORF">N4264_23635</name>
</gene>
<dbReference type="PROSITE" id="PS51257">
    <property type="entry name" value="PROKAR_LIPOPROTEIN"/>
    <property type="match status" value="1"/>
</dbReference>
<feature type="transmembrane region" description="Helical" evidence="2">
    <location>
        <begin position="44"/>
        <end position="66"/>
    </location>
</feature>
<evidence type="ECO:0000256" key="2">
    <source>
        <dbReference type="SAM" id="Phobius"/>
    </source>
</evidence>
<dbReference type="Gene3D" id="3.40.50.150">
    <property type="entry name" value="Vaccinia Virus protein VP39"/>
    <property type="match status" value="1"/>
</dbReference>
<feature type="transmembrane region" description="Helical" evidence="2">
    <location>
        <begin position="267"/>
        <end position="287"/>
    </location>
</feature>
<feature type="transmembrane region" description="Helical" evidence="2">
    <location>
        <begin position="120"/>
        <end position="143"/>
    </location>
</feature>
<keyword evidence="2" id="KW-0472">Membrane</keyword>
<keyword evidence="2" id="KW-0812">Transmembrane</keyword>
<dbReference type="CDD" id="cd02440">
    <property type="entry name" value="AdoMet_MTases"/>
    <property type="match status" value="1"/>
</dbReference>
<dbReference type="InterPro" id="IPR001045">
    <property type="entry name" value="Spermi_synthase"/>
</dbReference>
<proteinExistence type="predicted"/>
<feature type="transmembrane region" description="Helical" evidence="2">
    <location>
        <begin position="299"/>
        <end position="319"/>
    </location>
</feature>